<dbReference type="PROSITE" id="PS50850">
    <property type="entry name" value="MFS"/>
    <property type="match status" value="1"/>
</dbReference>
<evidence type="ECO:0000313" key="10">
    <source>
        <dbReference type="Proteomes" id="UP001152759"/>
    </source>
</evidence>
<organism evidence="9 10">
    <name type="scientific">Bemisia tabaci</name>
    <name type="common">Sweetpotato whitefly</name>
    <name type="synonym">Aleurodes tabaci</name>
    <dbReference type="NCBI Taxonomy" id="7038"/>
    <lineage>
        <taxon>Eukaryota</taxon>
        <taxon>Metazoa</taxon>
        <taxon>Ecdysozoa</taxon>
        <taxon>Arthropoda</taxon>
        <taxon>Hexapoda</taxon>
        <taxon>Insecta</taxon>
        <taxon>Pterygota</taxon>
        <taxon>Neoptera</taxon>
        <taxon>Paraneoptera</taxon>
        <taxon>Hemiptera</taxon>
        <taxon>Sternorrhyncha</taxon>
        <taxon>Aleyrodoidea</taxon>
        <taxon>Aleyrodidae</taxon>
        <taxon>Aleyrodinae</taxon>
        <taxon>Bemisia</taxon>
    </lineage>
</organism>
<feature type="compositionally biased region" description="Polar residues" evidence="6">
    <location>
        <begin position="27"/>
        <end position="43"/>
    </location>
</feature>
<evidence type="ECO:0000256" key="1">
    <source>
        <dbReference type="ARBA" id="ARBA00004141"/>
    </source>
</evidence>
<evidence type="ECO:0000256" key="3">
    <source>
        <dbReference type="ARBA" id="ARBA00022692"/>
    </source>
</evidence>
<feature type="transmembrane region" description="Helical" evidence="7">
    <location>
        <begin position="146"/>
        <end position="163"/>
    </location>
</feature>
<feature type="transmembrane region" description="Helical" evidence="7">
    <location>
        <begin position="309"/>
        <end position="330"/>
    </location>
</feature>
<feature type="transmembrane region" description="Helical" evidence="7">
    <location>
        <begin position="342"/>
        <end position="360"/>
    </location>
</feature>
<evidence type="ECO:0000256" key="7">
    <source>
        <dbReference type="SAM" id="Phobius"/>
    </source>
</evidence>
<proteinExistence type="predicted"/>
<dbReference type="Gene3D" id="1.20.1250.20">
    <property type="entry name" value="MFS general substrate transporter like domains"/>
    <property type="match status" value="1"/>
</dbReference>
<keyword evidence="4 7" id="KW-1133">Transmembrane helix</keyword>
<dbReference type="GO" id="GO:0022857">
    <property type="term" value="F:transmembrane transporter activity"/>
    <property type="evidence" value="ECO:0007669"/>
    <property type="project" value="InterPro"/>
</dbReference>
<name>A0A9P0F1Z3_BEMTA</name>
<evidence type="ECO:0000256" key="4">
    <source>
        <dbReference type="ARBA" id="ARBA00022989"/>
    </source>
</evidence>
<dbReference type="GO" id="GO:0031526">
    <property type="term" value="C:brush border membrane"/>
    <property type="evidence" value="ECO:0007669"/>
    <property type="project" value="TreeGrafter"/>
</dbReference>
<dbReference type="AlphaFoldDB" id="A0A9P0F1Z3"/>
<feature type="transmembrane region" description="Helical" evidence="7">
    <location>
        <begin position="458"/>
        <end position="475"/>
    </location>
</feature>
<accession>A0A9P0F1Z3</accession>
<dbReference type="CDD" id="cd17389">
    <property type="entry name" value="MFS_MFSD10"/>
    <property type="match status" value="1"/>
</dbReference>
<feature type="region of interest" description="Disordered" evidence="6">
    <location>
        <begin position="12"/>
        <end position="43"/>
    </location>
</feature>
<evidence type="ECO:0000256" key="5">
    <source>
        <dbReference type="ARBA" id="ARBA00023136"/>
    </source>
</evidence>
<dbReference type="FunFam" id="1.20.1250.20:FF:000223">
    <property type="entry name" value="Major facilitator superfamily domain-containing protein"/>
    <property type="match status" value="1"/>
</dbReference>
<evidence type="ECO:0000313" key="9">
    <source>
        <dbReference type="EMBL" id="CAH0388492.1"/>
    </source>
</evidence>
<evidence type="ECO:0000259" key="8">
    <source>
        <dbReference type="PROSITE" id="PS50850"/>
    </source>
</evidence>
<sequence length="486" mass="53598">MAVTTRLKYKAGLHQEDHKERTRTSDSENNNGNQKENLSNYNSPNKRINPMVYVVFTSLLLDLLAFTMILPLFPSLLDYYKKNDGPSGLYSTLEDKVDKFQHLVGAPFQFKSVLFGGFLGSLFSFLQFVASPIVGGLSDVYGRKPILLICLVGIMVSYFLWSISYDFTIFVLARIVGGISKGNVSLSMAIVTDLSSVSNRGAGMALVGIAFSVGFIVGPLIGAMFARWAQMQTGLWFVYPALVALLLSFANVVFVSLFYKESLPKGKRCKSLASSVSQALAFIKVNDLFQFTAVQNLSKSDLFELRHLGLVYFVYLFLYSGLEFTLTFLTHHKFHYTSMQQGYMFFGIGLTMALLQGSWVRRIPINAARKTVSAGLLIIIPSFLCIGLAETIPVLYFGVFLFAVSTSMVVPCMMTLASQYGTAAQKGTVMGIFRSLGALARAVGPIFASIAYWSIGSKITYCLGAVALLWPWISIRKTVKSPEKTS</sequence>
<dbReference type="KEGG" id="btab:109039046"/>
<dbReference type="SUPFAM" id="SSF103473">
    <property type="entry name" value="MFS general substrate transporter"/>
    <property type="match status" value="1"/>
</dbReference>
<feature type="transmembrane region" description="Helical" evidence="7">
    <location>
        <begin position="169"/>
        <end position="191"/>
    </location>
</feature>
<dbReference type="PANTHER" id="PTHR23504">
    <property type="entry name" value="MAJOR FACILITATOR SUPERFAMILY DOMAIN-CONTAINING PROTEIN 10"/>
    <property type="match status" value="1"/>
</dbReference>
<feature type="transmembrane region" description="Helical" evidence="7">
    <location>
        <begin position="113"/>
        <end position="134"/>
    </location>
</feature>
<evidence type="ECO:0000256" key="6">
    <source>
        <dbReference type="SAM" id="MobiDB-lite"/>
    </source>
</evidence>
<dbReference type="InterPro" id="IPR011701">
    <property type="entry name" value="MFS"/>
</dbReference>
<feature type="domain" description="Major facilitator superfamily (MFS) profile" evidence="8">
    <location>
        <begin position="51"/>
        <end position="482"/>
    </location>
</feature>
<dbReference type="Pfam" id="PF07690">
    <property type="entry name" value="MFS_1"/>
    <property type="match status" value="1"/>
</dbReference>
<comment type="subcellular location">
    <subcellularLocation>
        <location evidence="1">Membrane</location>
        <topology evidence="1">Multi-pass membrane protein</topology>
    </subcellularLocation>
</comment>
<protein>
    <recommendedName>
        <fullName evidence="8">Major facilitator superfamily (MFS) profile domain-containing protein</fullName>
    </recommendedName>
</protein>
<dbReference type="InterPro" id="IPR020846">
    <property type="entry name" value="MFS_dom"/>
</dbReference>
<dbReference type="Proteomes" id="UP001152759">
    <property type="component" value="Chromosome 4"/>
</dbReference>
<keyword evidence="2" id="KW-0813">Transport</keyword>
<feature type="transmembrane region" description="Helical" evidence="7">
    <location>
        <begin position="203"/>
        <end position="225"/>
    </location>
</feature>
<dbReference type="EMBL" id="OU963865">
    <property type="protein sequence ID" value="CAH0388492.1"/>
    <property type="molecule type" value="Genomic_DNA"/>
</dbReference>
<feature type="transmembrane region" description="Helical" evidence="7">
    <location>
        <begin position="237"/>
        <end position="259"/>
    </location>
</feature>
<keyword evidence="5 7" id="KW-0472">Membrane</keyword>
<feature type="compositionally biased region" description="Basic and acidic residues" evidence="6">
    <location>
        <begin position="13"/>
        <end position="26"/>
    </location>
</feature>
<feature type="transmembrane region" description="Helical" evidence="7">
    <location>
        <begin position="395"/>
        <end position="417"/>
    </location>
</feature>
<feature type="transmembrane region" description="Helical" evidence="7">
    <location>
        <begin position="51"/>
        <end position="73"/>
    </location>
</feature>
<reference evidence="9" key="1">
    <citation type="submission" date="2021-12" db="EMBL/GenBank/DDBJ databases">
        <authorList>
            <person name="King R."/>
        </authorList>
    </citation>
    <scope>NUCLEOTIDE SEQUENCE</scope>
</reference>
<dbReference type="PANTHER" id="PTHR23504:SF31">
    <property type="entry name" value="MAJOR FACILITATOR SUPERFAMILY DOMAIN-CONTAINING PROTEIN 10"/>
    <property type="match status" value="1"/>
</dbReference>
<feature type="transmembrane region" description="Helical" evidence="7">
    <location>
        <begin position="372"/>
        <end position="389"/>
    </location>
</feature>
<keyword evidence="10" id="KW-1185">Reference proteome</keyword>
<dbReference type="InterPro" id="IPR036259">
    <property type="entry name" value="MFS_trans_sf"/>
</dbReference>
<evidence type="ECO:0000256" key="2">
    <source>
        <dbReference type="ARBA" id="ARBA00022448"/>
    </source>
</evidence>
<gene>
    <name evidence="9" type="ORF">BEMITA_LOCUS7403</name>
</gene>
<keyword evidence="3 7" id="KW-0812">Transmembrane</keyword>